<feature type="domain" description="XdhC- CoxI" evidence="1">
    <location>
        <begin position="125"/>
        <end position="187"/>
    </location>
</feature>
<dbReference type="Pfam" id="PF13478">
    <property type="entry name" value="XdhC_C"/>
    <property type="match status" value="1"/>
</dbReference>
<dbReference type="InterPro" id="IPR003777">
    <property type="entry name" value="XdhC_CoxI"/>
</dbReference>
<dbReference type="InterPro" id="IPR027051">
    <property type="entry name" value="XdhC_Rossmann_dom"/>
</dbReference>
<dbReference type="GO" id="GO:0004854">
    <property type="term" value="F:xanthine dehydrogenase activity"/>
    <property type="evidence" value="ECO:0007669"/>
    <property type="project" value="UniProtKB-EC"/>
</dbReference>
<reference evidence="3 4" key="1">
    <citation type="submission" date="2012-06" db="EMBL/GenBank/DDBJ databases">
        <title>Finished chromosome of genome of Crinalium epipsammum PCC 9333.</title>
        <authorList>
            <consortium name="US DOE Joint Genome Institute"/>
            <person name="Gugger M."/>
            <person name="Coursin T."/>
            <person name="Rippka R."/>
            <person name="Tandeau De Marsac N."/>
            <person name="Huntemann M."/>
            <person name="Wei C.-L."/>
            <person name="Han J."/>
            <person name="Detter J.C."/>
            <person name="Han C."/>
            <person name="Tapia R."/>
            <person name="Davenport K."/>
            <person name="Daligault H."/>
            <person name="Erkkila T."/>
            <person name="Gu W."/>
            <person name="Munk A.C.C."/>
            <person name="Teshima H."/>
            <person name="Xu Y."/>
            <person name="Chain P."/>
            <person name="Chen A."/>
            <person name="Krypides N."/>
            <person name="Mavromatis K."/>
            <person name="Markowitz V."/>
            <person name="Szeto E."/>
            <person name="Ivanova N."/>
            <person name="Mikhailova N."/>
            <person name="Ovchinnikova G."/>
            <person name="Pagani I."/>
            <person name="Pati A."/>
            <person name="Goodwin L."/>
            <person name="Peters L."/>
            <person name="Pitluck S."/>
            <person name="Woyke T."/>
            <person name="Kerfeld C."/>
        </authorList>
    </citation>
    <scope>NUCLEOTIDE SEQUENCE [LARGE SCALE GENOMIC DNA]</scope>
    <source>
        <strain evidence="3 4">PCC 9333</strain>
    </source>
</reference>
<gene>
    <name evidence="3" type="ORF">Cri9333_1479</name>
</gene>
<dbReference type="STRING" id="1173022.Cri9333_1479"/>
<keyword evidence="4" id="KW-1185">Reference proteome</keyword>
<organism evidence="3 4">
    <name type="scientific">Crinalium epipsammum PCC 9333</name>
    <dbReference type="NCBI Taxonomy" id="1173022"/>
    <lineage>
        <taxon>Bacteria</taxon>
        <taxon>Bacillati</taxon>
        <taxon>Cyanobacteriota</taxon>
        <taxon>Cyanophyceae</taxon>
        <taxon>Gomontiellales</taxon>
        <taxon>Gomontiellaceae</taxon>
        <taxon>Crinalium</taxon>
    </lineage>
</organism>
<dbReference type="Proteomes" id="UP000010472">
    <property type="component" value="Chromosome"/>
</dbReference>
<sequence length="381" mass="41693">MKELQDILKTFEQIKHSRSAIATVVKTSGSVYRRPGARMLITESGQMVGAISGGCLESDIVERSQPLILHNGEPILVEYDTTASNDLVWGLGMGCNGTVQVLIESLHCGSAQNQLEFIAECFRYHQPGVVATVFDIKGEVAASIASRLYLHSDGTVKSEIGDRQLAAYLQHDAYGVLTEGKTKVVSYSLDHGSVDVLIEVIRPPVPLLVFGAGYDAVPIVQLAKQLGWHVTVIDRRPAYATRDRFPDADEIIVCHPEELSTKLNLNPQMVAVVLTHNYLSDQMLLQTLLPSPVRYLGLLGAKPRSQQLLEDLRKEGFIPSKNQLQRLYAPVGLDIGAETAAEIALSVVAEIQAVLAQREGNHLRFRQGSIHGETEPCLTLV</sequence>
<dbReference type="EMBL" id="CP003620">
    <property type="protein sequence ID" value="AFZ12371.1"/>
    <property type="molecule type" value="Genomic_DNA"/>
</dbReference>
<feature type="domain" description="XdhC Rossmann" evidence="2">
    <location>
        <begin position="207"/>
        <end position="351"/>
    </location>
</feature>
<dbReference type="AlphaFoldDB" id="K9VWK8"/>
<dbReference type="OrthoDB" id="9773039at2"/>
<dbReference type="eggNOG" id="COG1975">
    <property type="taxonomic scope" value="Bacteria"/>
</dbReference>
<dbReference type="HOGENOM" id="CLU_041115_1_1_3"/>
<protein>
    <submittedName>
        <fullName evidence="3">Xanthine dehydrogenase</fullName>
        <ecNumber evidence="3">1.17.1.4</ecNumber>
    </submittedName>
</protein>
<evidence type="ECO:0000313" key="3">
    <source>
        <dbReference type="EMBL" id="AFZ12371.1"/>
    </source>
</evidence>
<dbReference type="KEGG" id="cep:Cri9333_1479"/>
<dbReference type="InterPro" id="IPR036291">
    <property type="entry name" value="NAD(P)-bd_dom_sf"/>
</dbReference>
<feature type="domain" description="XdhC- CoxI" evidence="1">
    <location>
        <begin position="18"/>
        <end position="80"/>
    </location>
</feature>
<accession>K9VWK8</accession>
<name>K9VWK8_9CYAN</name>
<evidence type="ECO:0000259" key="2">
    <source>
        <dbReference type="Pfam" id="PF13478"/>
    </source>
</evidence>
<evidence type="ECO:0000313" key="4">
    <source>
        <dbReference type="Proteomes" id="UP000010472"/>
    </source>
</evidence>
<dbReference type="SUPFAM" id="SSF51735">
    <property type="entry name" value="NAD(P)-binding Rossmann-fold domains"/>
    <property type="match status" value="1"/>
</dbReference>
<evidence type="ECO:0000259" key="1">
    <source>
        <dbReference type="Pfam" id="PF02625"/>
    </source>
</evidence>
<dbReference type="InterPro" id="IPR052698">
    <property type="entry name" value="MoCofactor_Util/Proc"/>
</dbReference>
<proteinExistence type="predicted"/>
<dbReference type="Pfam" id="PF02625">
    <property type="entry name" value="XdhC_CoxI"/>
    <property type="match status" value="2"/>
</dbReference>
<dbReference type="RefSeq" id="WP_015202492.1">
    <property type="nucleotide sequence ID" value="NC_019753.1"/>
</dbReference>
<dbReference type="PANTHER" id="PTHR30388">
    <property type="entry name" value="ALDEHYDE OXIDOREDUCTASE MOLYBDENUM COFACTOR ASSEMBLY PROTEIN"/>
    <property type="match status" value="1"/>
</dbReference>
<keyword evidence="3" id="KW-0560">Oxidoreductase</keyword>
<dbReference type="Gene3D" id="3.40.50.720">
    <property type="entry name" value="NAD(P)-binding Rossmann-like Domain"/>
    <property type="match status" value="1"/>
</dbReference>
<dbReference type="EC" id="1.17.1.4" evidence="3"/>
<dbReference type="PATRIC" id="fig|1173022.3.peg.1600"/>
<dbReference type="PANTHER" id="PTHR30388:SF6">
    <property type="entry name" value="XANTHINE DEHYDROGENASE SUBUNIT A-RELATED"/>
    <property type="match status" value="1"/>
</dbReference>